<keyword evidence="1" id="KW-0812">Transmembrane</keyword>
<evidence type="ECO:0000313" key="2">
    <source>
        <dbReference type="EMBL" id="OGN41364.1"/>
    </source>
</evidence>
<protein>
    <submittedName>
        <fullName evidence="2">Uncharacterized protein</fullName>
    </submittedName>
</protein>
<keyword evidence="1" id="KW-1133">Transmembrane helix</keyword>
<evidence type="ECO:0000313" key="3">
    <source>
        <dbReference type="Proteomes" id="UP000178043"/>
    </source>
</evidence>
<dbReference type="AlphaFoldDB" id="A0A1F8HUU2"/>
<keyword evidence="1" id="KW-0472">Membrane</keyword>
<feature type="transmembrane region" description="Helical" evidence="1">
    <location>
        <begin position="16"/>
        <end position="34"/>
    </location>
</feature>
<organism evidence="2 3">
    <name type="scientific">Candidatus Yanofskybacteria bacterium RIFOXYD1_FULL_42_10</name>
    <dbReference type="NCBI Taxonomy" id="1802718"/>
    <lineage>
        <taxon>Bacteria</taxon>
        <taxon>Candidatus Yanofskyibacteriota</taxon>
    </lineage>
</organism>
<comment type="caution">
    <text evidence="2">The sequence shown here is derived from an EMBL/GenBank/DDBJ whole genome shotgun (WGS) entry which is preliminary data.</text>
</comment>
<evidence type="ECO:0000256" key="1">
    <source>
        <dbReference type="SAM" id="Phobius"/>
    </source>
</evidence>
<reference evidence="2 3" key="1">
    <citation type="journal article" date="2016" name="Nat. Commun.">
        <title>Thousands of microbial genomes shed light on interconnected biogeochemical processes in an aquifer system.</title>
        <authorList>
            <person name="Anantharaman K."/>
            <person name="Brown C.T."/>
            <person name="Hug L.A."/>
            <person name="Sharon I."/>
            <person name="Castelle C.J."/>
            <person name="Probst A.J."/>
            <person name="Thomas B.C."/>
            <person name="Singh A."/>
            <person name="Wilkins M.J."/>
            <person name="Karaoz U."/>
            <person name="Brodie E.L."/>
            <person name="Williams K.H."/>
            <person name="Hubbard S.S."/>
            <person name="Banfield J.F."/>
        </authorList>
    </citation>
    <scope>NUCLEOTIDE SEQUENCE [LARGE SCALE GENOMIC DNA]</scope>
</reference>
<name>A0A1F8HUU2_9BACT</name>
<dbReference type="EMBL" id="MGLG01000017">
    <property type="protein sequence ID" value="OGN41364.1"/>
    <property type="molecule type" value="Genomic_DNA"/>
</dbReference>
<dbReference type="Proteomes" id="UP000178043">
    <property type="component" value="Unassembled WGS sequence"/>
</dbReference>
<feature type="transmembrane region" description="Helical" evidence="1">
    <location>
        <begin position="82"/>
        <end position="106"/>
    </location>
</feature>
<gene>
    <name evidence="2" type="ORF">A2606_01200</name>
</gene>
<accession>A0A1F8HUU2</accession>
<feature type="transmembrane region" description="Helical" evidence="1">
    <location>
        <begin position="40"/>
        <end position="61"/>
    </location>
</feature>
<proteinExistence type="predicted"/>
<sequence length="339" mass="38167">MKATSHKFLINTKTMLTVWLMTILVFVLILKFGITSSSERLVWILAVDVLVGIASFVFAMLSFILDRISKKKDRGTRRTFSFWFPFAFGSLFVLGLLLLFWTYGVFSQQPSPGAQQITKTEENGFAEVLCGRDRPYPMLPEFARALSLIQQRMPVNVAYGVSNCLEIKYATSDSEIEDAEGVFVFDPVKSSEDKLTIFVSPRYKSQSDILTALLLAHESSHAFRYAGVQSGNIKSDKTQAEFCYEDEALAFTNQIIFLAGLNEGEKESLISMVESQRQFFSNSQEVSFLKNYLIASGEGLGRCAGTDFGKTFSCMKDYWLEVLKTTPSYQKQCEGRGMK</sequence>